<evidence type="ECO:0000313" key="3">
    <source>
        <dbReference type="Proteomes" id="UP000078368"/>
    </source>
</evidence>
<reference evidence="2 3" key="1">
    <citation type="submission" date="2016-04" db="EMBL/GenBank/DDBJ databases">
        <title>Peptidophaga gingivicola gen. nov., sp. nov., isolated from human subgingival plaque.</title>
        <authorList>
            <person name="Beall C.J."/>
            <person name="Mokrzan E.M."/>
            <person name="Griffen A.L."/>
            <person name="Leys E.J."/>
        </authorList>
    </citation>
    <scope>NUCLEOTIDE SEQUENCE [LARGE SCALE GENOMIC DNA]</scope>
    <source>
        <strain evidence="2 3">BA112</strain>
    </source>
</reference>
<protein>
    <recommendedName>
        <fullName evidence="4">Tat pathway signal protein</fullName>
    </recommendedName>
</protein>
<dbReference type="AlphaFoldDB" id="A0A179B600"/>
<keyword evidence="3" id="KW-1185">Reference proteome</keyword>
<feature type="region of interest" description="Disordered" evidence="1">
    <location>
        <begin position="1"/>
        <end position="66"/>
    </location>
</feature>
<sequence length="638" mass="69116">MFVLGPAYADDPDGSPSAPASLLGVGGGKQTPAAAKAAKDGGDGSASVTGDNPVRSVPEPVAAKKRALPLSLDSGATVNLKESPQAVAKKAQQPAKRKLARKVPAVPASAKVWGNKNASAKALVLYDTHGEYKQLGEYYALGTGMLASHKGSVTALPVSEYTSGLAGRYTAVMYVGSNYDEPLPRAFIEDVLTGDAKVLWSGFNIWQLAKNDDDRQAFVARFGWDPSTSYIDSLDKVSTVSYKSQELTRADDNTSGIIAPHVVDKDKVEVLAQANCKDQAGNAANCGSIAQTTGSQYPWAVRSSGLTYIGEIALTYINETDRYLAYADIVDGLLSRDGQAPSRKAAIRIEDVSPNTEVNDLKPLIDYLISEKVPFQIAAIPYYVDANGVYNNGQSLTKTFDQNPELLKLLKYAQRHGGTIVQHGTTHQYGKLNNPYNGVSADDFEFYRSWCTAQQNGGTPVECKTDTWVQLAGPVPSDSVNWAANRVSLGKSELKRVGLGKTKLFETPHYAASWNSYLGMKKAYSTRYERELFFPGMLNKDNAGNKGNFGLFYPYTVKNIYGTKVLPENLGNYEPESYNNHPPRSGADLVNNAKKNLVVTDGNASFFFHPDYPLSELKVAVKGIKELGYTFTPATRLN</sequence>
<dbReference type="Proteomes" id="UP000078368">
    <property type="component" value="Unassembled WGS sequence"/>
</dbReference>
<name>A0A179B600_9ACTO</name>
<dbReference type="STRING" id="1823756.A4H34_06190"/>
<dbReference type="Pfam" id="PF10096">
    <property type="entry name" value="DUF2334"/>
    <property type="match status" value="1"/>
</dbReference>
<proteinExistence type="predicted"/>
<gene>
    <name evidence="2" type="ORF">A4H34_06190</name>
</gene>
<accession>A0A179B600</accession>
<evidence type="ECO:0008006" key="4">
    <source>
        <dbReference type="Google" id="ProtNLM"/>
    </source>
</evidence>
<comment type="caution">
    <text evidence="2">The sequence shown here is derived from an EMBL/GenBank/DDBJ whole genome shotgun (WGS) entry which is preliminary data.</text>
</comment>
<dbReference type="InterPro" id="IPR018763">
    <property type="entry name" value="DUF2334"/>
</dbReference>
<evidence type="ECO:0000256" key="1">
    <source>
        <dbReference type="SAM" id="MobiDB-lite"/>
    </source>
</evidence>
<organism evidence="2 3">
    <name type="scientific">Peptidiphaga gingivicola</name>
    <dbReference type="NCBI Taxonomy" id="2741497"/>
    <lineage>
        <taxon>Bacteria</taxon>
        <taxon>Bacillati</taxon>
        <taxon>Actinomycetota</taxon>
        <taxon>Actinomycetes</taxon>
        <taxon>Actinomycetales</taxon>
        <taxon>Actinomycetaceae</taxon>
        <taxon>Peptidiphaga</taxon>
    </lineage>
</organism>
<dbReference type="EMBL" id="LVZK01000001">
    <property type="protein sequence ID" value="OAP87126.1"/>
    <property type="molecule type" value="Genomic_DNA"/>
</dbReference>
<dbReference type="CDD" id="cd10923">
    <property type="entry name" value="CE4_COG5298"/>
    <property type="match status" value="1"/>
</dbReference>
<evidence type="ECO:0000313" key="2">
    <source>
        <dbReference type="EMBL" id="OAP87126.1"/>
    </source>
</evidence>